<accession>A0A1T4L332</accession>
<name>A0A1T4L332_9FIRM</name>
<dbReference type="SUPFAM" id="SSF54197">
    <property type="entry name" value="HIT-like"/>
    <property type="match status" value="1"/>
</dbReference>
<organism evidence="5 6">
    <name type="scientific">Eubacterium ruminantium</name>
    <dbReference type="NCBI Taxonomy" id="42322"/>
    <lineage>
        <taxon>Bacteria</taxon>
        <taxon>Bacillati</taxon>
        <taxon>Bacillota</taxon>
        <taxon>Clostridia</taxon>
        <taxon>Eubacteriales</taxon>
        <taxon>Eubacteriaceae</taxon>
        <taxon>Eubacterium</taxon>
    </lineage>
</organism>
<dbReference type="Gene3D" id="3.30.428.10">
    <property type="entry name" value="HIT-like"/>
    <property type="match status" value="1"/>
</dbReference>
<keyword evidence="6" id="KW-1185">Reference proteome</keyword>
<dbReference type="AlphaFoldDB" id="A0A1T4L332"/>
<dbReference type="Pfam" id="PF01230">
    <property type="entry name" value="HIT"/>
    <property type="match status" value="1"/>
</dbReference>
<evidence type="ECO:0000313" key="5">
    <source>
        <dbReference type="EMBL" id="SJZ49129.1"/>
    </source>
</evidence>
<dbReference type="EMBL" id="FUXA01000005">
    <property type="protein sequence ID" value="SJZ49129.1"/>
    <property type="molecule type" value="Genomic_DNA"/>
</dbReference>
<dbReference type="CDD" id="cd01277">
    <property type="entry name" value="HINT_subgroup"/>
    <property type="match status" value="1"/>
</dbReference>
<evidence type="ECO:0000256" key="3">
    <source>
        <dbReference type="PROSITE-ProRule" id="PRU00464"/>
    </source>
</evidence>
<proteinExistence type="predicted"/>
<dbReference type="InterPro" id="IPR019808">
    <property type="entry name" value="Histidine_triad_CS"/>
</dbReference>
<gene>
    <name evidence="5" type="ORF">SAMN02745110_00641</name>
</gene>
<feature type="domain" description="HIT" evidence="4">
    <location>
        <begin position="7"/>
        <end position="114"/>
    </location>
</feature>
<dbReference type="OrthoDB" id="9784774at2"/>
<evidence type="ECO:0000259" key="4">
    <source>
        <dbReference type="PROSITE" id="PS51084"/>
    </source>
</evidence>
<sequence length="138" mass="15592">MIKDDCIFCKLANGIFPTNTIYEDEDFRVILDNSPAAKGHSLIIPKQHFENIYSTDDAYLAKLLPVAKKVANALKKTFNCNGVNIVQNNEPAAGQTVFHLHVHVIPRYNDDKVGITWPQHEVDQDEQKKLADEIANNF</sequence>
<dbReference type="InterPro" id="IPR011146">
    <property type="entry name" value="HIT-like"/>
</dbReference>
<dbReference type="PANTHER" id="PTHR46648:SF1">
    <property type="entry name" value="ADENOSINE 5'-MONOPHOSPHORAMIDASE HNT1"/>
    <property type="match status" value="1"/>
</dbReference>
<protein>
    <submittedName>
        <fullName evidence="5">Histidine triad (HIT) family protein</fullName>
    </submittedName>
</protein>
<dbReference type="InterPro" id="IPR039384">
    <property type="entry name" value="HINT"/>
</dbReference>
<dbReference type="InterPro" id="IPR001310">
    <property type="entry name" value="Histidine_triad_HIT"/>
</dbReference>
<feature type="short sequence motif" description="Histidine triad motif" evidence="2 3">
    <location>
        <begin position="99"/>
        <end position="103"/>
    </location>
</feature>
<dbReference type="RefSeq" id="WP_078786338.1">
    <property type="nucleotide sequence ID" value="NZ_FMTO01000005.1"/>
</dbReference>
<dbReference type="PROSITE" id="PS51084">
    <property type="entry name" value="HIT_2"/>
    <property type="match status" value="1"/>
</dbReference>
<dbReference type="PROSITE" id="PS00892">
    <property type="entry name" value="HIT_1"/>
    <property type="match status" value="1"/>
</dbReference>
<feature type="active site" description="Tele-AMP-histidine intermediate" evidence="1">
    <location>
        <position position="101"/>
    </location>
</feature>
<evidence type="ECO:0000256" key="1">
    <source>
        <dbReference type="PIRSR" id="PIRSR601310-1"/>
    </source>
</evidence>
<dbReference type="GO" id="GO:0003824">
    <property type="term" value="F:catalytic activity"/>
    <property type="evidence" value="ECO:0007669"/>
    <property type="project" value="InterPro"/>
</dbReference>
<reference evidence="5 6" key="1">
    <citation type="submission" date="2017-02" db="EMBL/GenBank/DDBJ databases">
        <authorList>
            <person name="Peterson S.W."/>
        </authorList>
    </citation>
    <scope>NUCLEOTIDE SEQUENCE [LARGE SCALE GENOMIC DNA]</scope>
    <source>
        <strain evidence="5 6">ATCC 17233</strain>
    </source>
</reference>
<dbReference type="Proteomes" id="UP000189857">
    <property type="component" value="Unassembled WGS sequence"/>
</dbReference>
<dbReference type="PANTHER" id="PTHR46648">
    <property type="entry name" value="HIT FAMILY PROTEIN 1"/>
    <property type="match status" value="1"/>
</dbReference>
<evidence type="ECO:0000313" key="6">
    <source>
        <dbReference type="Proteomes" id="UP000189857"/>
    </source>
</evidence>
<dbReference type="GO" id="GO:0009117">
    <property type="term" value="P:nucleotide metabolic process"/>
    <property type="evidence" value="ECO:0007669"/>
    <property type="project" value="TreeGrafter"/>
</dbReference>
<evidence type="ECO:0000256" key="2">
    <source>
        <dbReference type="PIRSR" id="PIRSR601310-3"/>
    </source>
</evidence>
<dbReference type="InterPro" id="IPR036265">
    <property type="entry name" value="HIT-like_sf"/>
</dbReference>
<dbReference type="PRINTS" id="PR00332">
    <property type="entry name" value="HISTRIAD"/>
</dbReference>